<proteinExistence type="predicted"/>
<dbReference type="GO" id="GO:0010468">
    <property type="term" value="P:regulation of gene expression"/>
    <property type="evidence" value="ECO:0007669"/>
    <property type="project" value="InterPro"/>
</dbReference>
<name>A0A1J3IQD1_NOCCA</name>
<accession>A0A1J3IQD1</accession>
<dbReference type="InterPro" id="IPR024768">
    <property type="entry name" value="Marf1"/>
</dbReference>
<evidence type="ECO:0000313" key="1">
    <source>
        <dbReference type="EMBL" id="JAU82586.1"/>
    </source>
</evidence>
<dbReference type="AlphaFoldDB" id="A0A1J3IQD1"/>
<sequence>MMNTKKTSVLWDINGCPVPDGFDPCLVGRRIESALKNSGCCGSGPLTITAIGDLRQTGDEVLRDLSSVGT</sequence>
<dbReference type="CDD" id="cd10910">
    <property type="entry name" value="PIN_limkain_b1_N_like"/>
    <property type="match status" value="1"/>
</dbReference>
<organism evidence="1">
    <name type="scientific">Noccaea caerulescens</name>
    <name type="common">Alpine penny-cress</name>
    <name type="synonym">Thlaspi caerulescens</name>
    <dbReference type="NCBI Taxonomy" id="107243"/>
    <lineage>
        <taxon>Eukaryota</taxon>
        <taxon>Viridiplantae</taxon>
        <taxon>Streptophyta</taxon>
        <taxon>Embryophyta</taxon>
        <taxon>Tracheophyta</taxon>
        <taxon>Spermatophyta</taxon>
        <taxon>Magnoliopsida</taxon>
        <taxon>eudicotyledons</taxon>
        <taxon>Gunneridae</taxon>
        <taxon>Pentapetalae</taxon>
        <taxon>rosids</taxon>
        <taxon>malvids</taxon>
        <taxon>Brassicales</taxon>
        <taxon>Brassicaceae</taxon>
        <taxon>Coluteocarpeae</taxon>
        <taxon>Noccaea</taxon>
    </lineage>
</organism>
<dbReference type="EMBL" id="GEVM01023352">
    <property type="protein sequence ID" value="JAU82586.1"/>
    <property type="molecule type" value="Transcribed_RNA"/>
</dbReference>
<dbReference type="PANTHER" id="PTHR14379:SF34">
    <property type="entry name" value="NYN DOMAIN-CONTAINING PROTEIN"/>
    <property type="match status" value="1"/>
</dbReference>
<evidence type="ECO:0008006" key="2">
    <source>
        <dbReference type="Google" id="ProtNLM"/>
    </source>
</evidence>
<reference evidence="1" key="1">
    <citation type="submission" date="2016-07" db="EMBL/GenBank/DDBJ databases">
        <title>De novo transcriptome assembly of four accessions of the metal hyperaccumulator plant Noccaea caerulescens.</title>
        <authorList>
            <person name="Blande D."/>
            <person name="Halimaa P."/>
            <person name="Tervahauta A.I."/>
            <person name="Aarts M.G."/>
            <person name="Karenlampi S.O."/>
        </authorList>
    </citation>
    <scope>NUCLEOTIDE SEQUENCE</scope>
</reference>
<dbReference type="GO" id="GO:0005777">
    <property type="term" value="C:peroxisome"/>
    <property type="evidence" value="ECO:0007669"/>
    <property type="project" value="InterPro"/>
</dbReference>
<protein>
    <recommendedName>
        <fullName evidence="2">NYN domain-containing protein</fullName>
    </recommendedName>
</protein>
<dbReference type="PANTHER" id="PTHR14379">
    <property type="entry name" value="LIMKAIN B LKAP"/>
    <property type="match status" value="1"/>
</dbReference>
<gene>
    <name evidence="1" type="ORF">MP_TR11528_c0_g1_i1_g.34417</name>
</gene>